<keyword evidence="2" id="KW-0560">Oxidoreductase</keyword>
<evidence type="ECO:0000313" key="3">
    <source>
        <dbReference type="EMBL" id="MFD2161313.1"/>
    </source>
</evidence>
<evidence type="ECO:0000256" key="1">
    <source>
        <dbReference type="ARBA" id="ARBA00006484"/>
    </source>
</evidence>
<protein>
    <submittedName>
        <fullName evidence="3">SDR family oxidoreductase</fullName>
    </submittedName>
</protein>
<evidence type="ECO:0000256" key="2">
    <source>
        <dbReference type="ARBA" id="ARBA00023002"/>
    </source>
</evidence>
<dbReference type="EMBL" id="JBHUHZ010000001">
    <property type="protein sequence ID" value="MFD2161313.1"/>
    <property type="molecule type" value="Genomic_DNA"/>
</dbReference>
<comment type="caution">
    <text evidence="3">The sequence shown here is derived from an EMBL/GenBank/DDBJ whole genome shotgun (WGS) entry which is preliminary data.</text>
</comment>
<gene>
    <name evidence="3" type="ORF">ACFSJU_02860</name>
</gene>
<keyword evidence="4" id="KW-1185">Reference proteome</keyword>
<accession>A0ABW4ZGZ8</accession>
<dbReference type="Pfam" id="PF13561">
    <property type="entry name" value="adh_short_C2"/>
    <property type="match status" value="1"/>
</dbReference>
<dbReference type="SUPFAM" id="SSF51735">
    <property type="entry name" value="NAD(P)-binding Rossmann-fold domains"/>
    <property type="match status" value="1"/>
</dbReference>
<organism evidence="3 4">
    <name type="scientific">Paradesertivirga mongoliensis</name>
    <dbReference type="NCBI Taxonomy" id="2100740"/>
    <lineage>
        <taxon>Bacteria</taxon>
        <taxon>Pseudomonadati</taxon>
        <taxon>Bacteroidota</taxon>
        <taxon>Sphingobacteriia</taxon>
        <taxon>Sphingobacteriales</taxon>
        <taxon>Sphingobacteriaceae</taxon>
        <taxon>Paradesertivirga</taxon>
    </lineage>
</organism>
<comment type="similarity">
    <text evidence="1">Belongs to the short-chain dehydrogenases/reductases (SDR) family.</text>
</comment>
<dbReference type="PANTHER" id="PTHR42760">
    <property type="entry name" value="SHORT-CHAIN DEHYDROGENASES/REDUCTASES FAMILY MEMBER"/>
    <property type="match status" value="1"/>
</dbReference>
<dbReference type="RefSeq" id="WP_255899644.1">
    <property type="nucleotide sequence ID" value="NZ_JAFMZO010000001.1"/>
</dbReference>
<dbReference type="PRINTS" id="PR00081">
    <property type="entry name" value="GDHRDH"/>
</dbReference>
<dbReference type="InterPro" id="IPR036291">
    <property type="entry name" value="NAD(P)-bd_dom_sf"/>
</dbReference>
<dbReference type="Gene3D" id="3.40.50.720">
    <property type="entry name" value="NAD(P)-binding Rossmann-like Domain"/>
    <property type="match status" value="1"/>
</dbReference>
<sequence length="270" mass="28733">MENPFSLKDKVIVVTGATGVLGHSFINSIAEAGGIVGVLGRNEAVAKERTEAIIKKGGKAVALIADVTSEAQLTAARDKMLSEYGRIDGLVNGAGGNRPSAVVQPGDDIFKLNMEGMKEVMDLNLMGTLIPTQIFGPSLVESKGSIVNISSVSAQRTLTRVMGYSLAKAAIDSYTKWFAVELANRYGDAVRMNAIVPGFFLTEQNRTLLTTEDGGYTDRGNTILKQTPFKRFGNAEELSGCLVWLLSDASRFVTGSIINIDGGFNAFSGV</sequence>
<proteinExistence type="inferred from homology"/>
<dbReference type="PANTHER" id="PTHR42760:SF115">
    <property type="entry name" value="3-OXOACYL-[ACYL-CARRIER-PROTEIN] REDUCTASE FABG"/>
    <property type="match status" value="1"/>
</dbReference>
<dbReference type="NCBIfam" id="NF006132">
    <property type="entry name" value="PRK08277.1"/>
    <property type="match status" value="1"/>
</dbReference>
<dbReference type="InterPro" id="IPR002347">
    <property type="entry name" value="SDR_fam"/>
</dbReference>
<dbReference type="PRINTS" id="PR00080">
    <property type="entry name" value="SDRFAMILY"/>
</dbReference>
<dbReference type="Proteomes" id="UP001597387">
    <property type="component" value="Unassembled WGS sequence"/>
</dbReference>
<evidence type="ECO:0000313" key="4">
    <source>
        <dbReference type="Proteomes" id="UP001597387"/>
    </source>
</evidence>
<reference evidence="4" key="1">
    <citation type="journal article" date="2019" name="Int. J. Syst. Evol. Microbiol.">
        <title>The Global Catalogue of Microorganisms (GCM) 10K type strain sequencing project: providing services to taxonomists for standard genome sequencing and annotation.</title>
        <authorList>
            <consortium name="The Broad Institute Genomics Platform"/>
            <consortium name="The Broad Institute Genome Sequencing Center for Infectious Disease"/>
            <person name="Wu L."/>
            <person name="Ma J."/>
        </authorList>
    </citation>
    <scope>NUCLEOTIDE SEQUENCE [LARGE SCALE GENOMIC DNA]</scope>
    <source>
        <strain evidence="4">KCTC 42217</strain>
    </source>
</reference>
<name>A0ABW4ZGZ8_9SPHI</name>